<keyword evidence="2" id="KW-1185">Reference proteome</keyword>
<comment type="caution">
    <text evidence="1">The sequence shown here is derived from an EMBL/GenBank/DDBJ whole genome shotgun (WGS) entry which is preliminary data.</text>
</comment>
<organism evidence="1 2">
    <name type="scientific">Sodalis ligni</name>
    <dbReference type="NCBI Taxonomy" id="2697027"/>
    <lineage>
        <taxon>Bacteria</taxon>
        <taxon>Pseudomonadati</taxon>
        <taxon>Pseudomonadota</taxon>
        <taxon>Gammaproteobacteria</taxon>
        <taxon>Enterobacterales</taxon>
        <taxon>Bruguierivoracaceae</taxon>
        <taxon>Sodalis</taxon>
    </lineage>
</organism>
<protein>
    <submittedName>
        <fullName evidence="1">Uncharacterized protein</fullName>
    </submittedName>
</protein>
<name>A0A4R1NB85_9GAMM</name>
<sequence length="43" mass="5150">MFDNTHLTIEEVVDHCRALTHAISEIQHPVYRELLLFILFERV</sequence>
<reference evidence="1 2" key="1">
    <citation type="submission" date="2019-02" db="EMBL/GenBank/DDBJ databases">
        <title>Investigation of anaerobic lignin degradation for improved lignocellulosic biofuels.</title>
        <authorList>
            <person name="Deangelis K."/>
        </authorList>
    </citation>
    <scope>NUCLEOTIDE SEQUENCE [LARGE SCALE GENOMIC DNA]</scope>
    <source>
        <strain evidence="1 2">159R</strain>
    </source>
</reference>
<dbReference type="Proteomes" id="UP000294555">
    <property type="component" value="Unassembled WGS sequence"/>
</dbReference>
<accession>A0A4R1NB85</accession>
<evidence type="ECO:0000313" key="1">
    <source>
        <dbReference type="EMBL" id="TCL04553.1"/>
    </source>
</evidence>
<gene>
    <name evidence="1" type="ORF">EZJ58_2679</name>
</gene>
<dbReference type="AlphaFoldDB" id="A0A4R1NB85"/>
<evidence type="ECO:0000313" key="2">
    <source>
        <dbReference type="Proteomes" id="UP000294555"/>
    </source>
</evidence>
<dbReference type="EMBL" id="SJOI01000001">
    <property type="protein sequence ID" value="TCL04553.1"/>
    <property type="molecule type" value="Genomic_DNA"/>
</dbReference>
<proteinExistence type="predicted"/>